<proteinExistence type="inferred from homology"/>
<dbReference type="GeneTree" id="ENSGT00940000177239"/>
<keyword evidence="2" id="KW-0812">Transmembrane</keyword>
<evidence type="ECO:0000256" key="1">
    <source>
        <dbReference type="ARBA" id="ARBA00008670"/>
    </source>
</evidence>
<evidence type="ECO:0000259" key="3">
    <source>
        <dbReference type="PROSITE" id="PS50049"/>
    </source>
</evidence>
<dbReference type="Ensembl" id="ENSXMAT00000031768.1">
    <property type="protein sequence ID" value="ENSXMAP00000031523.1"/>
    <property type="gene ID" value="ENSXMAG00000023087.1"/>
</dbReference>
<dbReference type="InterPro" id="IPR008983">
    <property type="entry name" value="Tumour_necrosis_fac-like_dom"/>
</dbReference>
<keyword evidence="2" id="KW-1133">Transmembrane helix</keyword>
<dbReference type="InterPro" id="IPR006052">
    <property type="entry name" value="TNF_dom"/>
</dbReference>
<evidence type="ECO:0000313" key="4">
    <source>
        <dbReference type="Ensembl" id="ENSXMAP00000031523.1"/>
    </source>
</evidence>
<keyword evidence="5" id="KW-1185">Reference proteome</keyword>
<dbReference type="AlphaFoldDB" id="A0A3B5QKQ8"/>
<dbReference type="GO" id="GO:0016020">
    <property type="term" value="C:membrane"/>
    <property type="evidence" value="ECO:0007669"/>
    <property type="project" value="InterPro"/>
</dbReference>
<dbReference type="GO" id="GO:0005164">
    <property type="term" value="F:tumor necrosis factor receptor binding"/>
    <property type="evidence" value="ECO:0007669"/>
    <property type="project" value="InterPro"/>
</dbReference>
<dbReference type="Proteomes" id="UP000002852">
    <property type="component" value="Unassembled WGS sequence"/>
</dbReference>
<protein>
    <recommendedName>
        <fullName evidence="3">THD domain-containing protein</fullName>
    </recommendedName>
</protein>
<dbReference type="SUPFAM" id="SSF49842">
    <property type="entry name" value="TNF-like"/>
    <property type="match status" value="1"/>
</dbReference>
<dbReference type="GO" id="GO:0006955">
    <property type="term" value="P:immune response"/>
    <property type="evidence" value="ECO:0007669"/>
    <property type="project" value="InterPro"/>
</dbReference>
<accession>A0A3B5QKQ8</accession>
<evidence type="ECO:0000313" key="5">
    <source>
        <dbReference type="Proteomes" id="UP000002852"/>
    </source>
</evidence>
<reference evidence="4" key="3">
    <citation type="submission" date="2025-08" db="UniProtKB">
        <authorList>
            <consortium name="Ensembl"/>
        </authorList>
    </citation>
    <scope>IDENTIFICATION</scope>
    <source>
        <strain evidence="4">JP 163 A</strain>
    </source>
</reference>
<comment type="similarity">
    <text evidence="1">Belongs to the tumor necrosis factor family.</text>
</comment>
<dbReference type="Gene3D" id="2.60.120.40">
    <property type="match status" value="1"/>
</dbReference>
<dbReference type="InParanoid" id="A0A3B5QKQ8"/>
<reference evidence="5" key="2">
    <citation type="journal article" date="2013" name="Nat. Genet.">
        <title>The genome of the platyfish, Xiphophorus maculatus, provides insights into evolutionary adaptation and several complex traits.</title>
        <authorList>
            <person name="Schartl M."/>
            <person name="Walter R.B."/>
            <person name="Shen Y."/>
            <person name="Garcia T."/>
            <person name="Catchen J."/>
            <person name="Amores A."/>
            <person name="Braasch I."/>
            <person name="Chalopin D."/>
            <person name="Volff J.N."/>
            <person name="Lesch K.P."/>
            <person name="Bisazza A."/>
            <person name="Minx P."/>
            <person name="Hillier L."/>
            <person name="Wilson R.K."/>
            <person name="Fuerstenberg S."/>
            <person name="Boore J."/>
            <person name="Searle S."/>
            <person name="Postlethwait J.H."/>
            <person name="Warren W.C."/>
        </authorList>
    </citation>
    <scope>NUCLEOTIDE SEQUENCE [LARGE SCALE GENOMIC DNA]</scope>
    <source>
        <strain evidence="5">JP 163 A</strain>
    </source>
</reference>
<evidence type="ECO:0000256" key="2">
    <source>
        <dbReference type="SAM" id="Phobius"/>
    </source>
</evidence>
<reference evidence="4" key="4">
    <citation type="submission" date="2025-09" db="UniProtKB">
        <authorList>
            <consortium name="Ensembl"/>
        </authorList>
    </citation>
    <scope>IDENTIFICATION</scope>
    <source>
        <strain evidence="4">JP 163 A</strain>
    </source>
</reference>
<reference evidence="5" key="1">
    <citation type="submission" date="2012-01" db="EMBL/GenBank/DDBJ databases">
        <authorList>
            <person name="Walter R."/>
            <person name="Schartl M."/>
            <person name="Warren W."/>
        </authorList>
    </citation>
    <scope>NUCLEOTIDE SEQUENCE [LARGE SCALE GENOMIC DNA]</scope>
    <source>
        <strain evidence="5">JP 163 A</strain>
    </source>
</reference>
<sequence length="236" mass="26083">MEALSGSGPVEVRGHREEESLLILINHCREMKQQEARLRLITLLLLLGCAAAFIFISCADLSHYSVIVQSEQEVCHSGLDAKLTDANGPSADSINVANLLSGSQLEWRARFGGGAYSRGLRAIVVPETGLYFVYMKFVLKGPARDFRVTLQRRSEGYDRDMDLMGAQDGGPYPTGPPDGGGGHHRVRTVYVGQLFDLWRGDQLKVLISEGQELIDRLLAPSGQSCTMFFWQLHSSR</sequence>
<organism evidence="4 5">
    <name type="scientific">Xiphophorus maculatus</name>
    <name type="common">Southern platyfish</name>
    <name type="synonym">Platypoecilus maculatus</name>
    <dbReference type="NCBI Taxonomy" id="8083"/>
    <lineage>
        <taxon>Eukaryota</taxon>
        <taxon>Metazoa</taxon>
        <taxon>Chordata</taxon>
        <taxon>Craniata</taxon>
        <taxon>Vertebrata</taxon>
        <taxon>Euteleostomi</taxon>
        <taxon>Actinopterygii</taxon>
        <taxon>Neopterygii</taxon>
        <taxon>Teleostei</taxon>
        <taxon>Neoteleostei</taxon>
        <taxon>Acanthomorphata</taxon>
        <taxon>Ovalentaria</taxon>
        <taxon>Atherinomorphae</taxon>
        <taxon>Cyprinodontiformes</taxon>
        <taxon>Poeciliidae</taxon>
        <taxon>Poeciliinae</taxon>
        <taxon>Xiphophorus</taxon>
    </lineage>
</organism>
<dbReference type="Pfam" id="PF00229">
    <property type="entry name" value="TNF"/>
    <property type="match status" value="1"/>
</dbReference>
<feature type="transmembrane region" description="Helical" evidence="2">
    <location>
        <begin position="38"/>
        <end position="56"/>
    </location>
</feature>
<name>A0A3B5QKQ8_XIPMA</name>
<dbReference type="PROSITE" id="PS50049">
    <property type="entry name" value="THD_2"/>
    <property type="match status" value="1"/>
</dbReference>
<dbReference type="OMA" id="CSTETTM"/>
<keyword evidence="2" id="KW-0472">Membrane</keyword>
<feature type="domain" description="THD" evidence="3">
    <location>
        <begin position="89"/>
        <end position="231"/>
    </location>
</feature>